<protein>
    <submittedName>
        <fullName evidence="3">Uncharacterized protein</fullName>
    </submittedName>
</protein>
<evidence type="ECO:0000256" key="2">
    <source>
        <dbReference type="SAM" id="Phobius"/>
    </source>
</evidence>
<proteinExistence type="predicted"/>
<dbReference type="InterPro" id="IPR015915">
    <property type="entry name" value="Kelch-typ_b-propeller"/>
</dbReference>
<dbReference type="Proteomes" id="UP000507222">
    <property type="component" value="Unassembled WGS sequence"/>
</dbReference>
<feature type="region of interest" description="Disordered" evidence="1">
    <location>
        <begin position="573"/>
        <end position="612"/>
    </location>
</feature>
<evidence type="ECO:0000256" key="1">
    <source>
        <dbReference type="SAM" id="MobiDB-lite"/>
    </source>
</evidence>
<dbReference type="AlphaFoldDB" id="A0A6J5U3I9"/>
<name>A0A6J5U3I9_PRUAR</name>
<gene>
    <name evidence="3" type="ORF">CURHAP_LOCUS17040</name>
</gene>
<keyword evidence="2" id="KW-0472">Membrane</keyword>
<reference evidence="3 4" key="1">
    <citation type="submission" date="2020-05" db="EMBL/GenBank/DDBJ databases">
        <authorList>
            <person name="Campoy J."/>
            <person name="Schneeberger K."/>
            <person name="Spophaly S."/>
        </authorList>
    </citation>
    <scope>NUCLEOTIDE SEQUENCE [LARGE SCALE GENOMIC DNA]</scope>
    <source>
        <strain evidence="3">PruArmRojPasFocal</strain>
    </source>
</reference>
<dbReference type="Pfam" id="PF07893">
    <property type="entry name" value="DUF1668"/>
    <property type="match status" value="1"/>
</dbReference>
<keyword evidence="2" id="KW-1133">Transmembrane helix</keyword>
<dbReference type="SUPFAM" id="SSF117281">
    <property type="entry name" value="Kelch motif"/>
    <property type="match status" value="1"/>
</dbReference>
<organism evidence="3 4">
    <name type="scientific">Prunus armeniaca</name>
    <name type="common">Apricot</name>
    <name type="synonym">Armeniaca vulgaris</name>
    <dbReference type="NCBI Taxonomy" id="36596"/>
    <lineage>
        <taxon>Eukaryota</taxon>
        <taxon>Viridiplantae</taxon>
        <taxon>Streptophyta</taxon>
        <taxon>Embryophyta</taxon>
        <taxon>Tracheophyta</taxon>
        <taxon>Spermatophyta</taxon>
        <taxon>Magnoliopsida</taxon>
        <taxon>eudicotyledons</taxon>
        <taxon>Gunneridae</taxon>
        <taxon>Pentapetalae</taxon>
        <taxon>rosids</taxon>
        <taxon>fabids</taxon>
        <taxon>Rosales</taxon>
        <taxon>Rosaceae</taxon>
        <taxon>Amygdaloideae</taxon>
        <taxon>Amygdaleae</taxon>
        <taxon>Prunus</taxon>
    </lineage>
</organism>
<evidence type="ECO:0000313" key="4">
    <source>
        <dbReference type="Proteomes" id="UP000507222"/>
    </source>
</evidence>
<dbReference type="EMBL" id="CAEKDK010000002">
    <property type="protein sequence ID" value="CAB4270756.1"/>
    <property type="molecule type" value="Genomic_DNA"/>
</dbReference>
<keyword evidence="2" id="KW-0812">Transmembrane</keyword>
<sequence>MAAAVDFTSGQDHALMMASRQDELLAKTSKIKKSLHKIWEMEKSLGELARIWEMENYQGELRENEKYLPTLLALLDLKKLISKELCLLRPSRAGSCKHGDVHPYPSLPMEGMTVNQGQERSVFLMVNFVRGKYTGALYEIKFNFGGELKDMGAPRPVAKFSSFNVRGARIFDRSQLYVFTEEGSDQLCLRSFGGFIFDTKTGNLDPLTESTVQFKPRGTFVSAYGTLYFLEGKSPSEPSRCLGFGKYDPDKKDWVRMRLFPFSYGYTMWVTGYAVCYGLILYTLSDLHRNFDVVAFHVARKDWIRVEVETYTPFQGRAVVVGETIYALNSSNGEEIIAYSLKRKEDDNGGTTYSLVQLFKLNDLEIAVPPLQFGEFVTSYLVHLGNQDFVHVKTATNKECDEVQHVCITTFQIVQGRRHIIETLHSTILPMDIEARNWFSLKFCFTPECVDYEPVEAESAASTKKPKQEDEIILDESSFMWEATGGFISLCYIFTLHCLLPFNSPTATNKECDEVQHVCITMFQIVQGRRHMIETSHSTVLPLNIDTRNWFSLKLFMMIMTLRECADYEPVEVKSSTKQPKQEDEITLDESSFMWEEEQHEIADTQHEKASM</sequence>
<dbReference type="InterPro" id="IPR012871">
    <property type="entry name" value="DUF1668_ORYSA"/>
</dbReference>
<accession>A0A6J5U3I9</accession>
<feature type="compositionally biased region" description="Basic and acidic residues" evidence="1">
    <location>
        <begin position="600"/>
        <end position="612"/>
    </location>
</feature>
<evidence type="ECO:0000313" key="3">
    <source>
        <dbReference type="EMBL" id="CAB4270756.1"/>
    </source>
</evidence>
<feature type="transmembrane region" description="Helical" evidence="2">
    <location>
        <begin position="266"/>
        <end position="284"/>
    </location>
</feature>